<dbReference type="KEGG" id="oho:Oweho_0716"/>
<dbReference type="STRING" id="926562.Oweho_0716"/>
<feature type="transmembrane region" description="Helical" evidence="6">
    <location>
        <begin position="99"/>
        <end position="122"/>
    </location>
</feature>
<dbReference type="eggNOG" id="COG0795">
    <property type="taxonomic scope" value="Bacteria"/>
</dbReference>
<comment type="subcellular location">
    <subcellularLocation>
        <location evidence="1">Cell membrane</location>
        <topology evidence="1">Multi-pass membrane protein</topology>
    </subcellularLocation>
</comment>
<keyword evidence="4 6" id="KW-1133">Transmembrane helix</keyword>
<dbReference type="PANTHER" id="PTHR33529:SF6">
    <property type="entry name" value="YJGP_YJGQ FAMILY PERMEASE"/>
    <property type="match status" value="1"/>
</dbReference>
<protein>
    <submittedName>
        <fullName evidence="7">Putative permease</fullName>
    </submittedName>
</protein>
<feature type="transmembrane region" description="Helical" evidence="6">
    <location>
        <begin position="12"/>
        <end position="33"/>
    </location>
</feature>
<reference evidence="7 8" key="1">
    <citation type="journal article" date="2012" name="Stand. Genomic Sci.">
        <title>Genome sequence of the orange-pigmented seawater bacterium Owenweeksia hongkongensis type strain (UST20020801(T)).</title>
        <authorList>
            <person name="Riedel T."/>
            <person name="Held B."/>
            <person name="Nolan M."/>
            <person name="Lucas S."/>
            <person name="Lapidus A."/>
            <person name="Tice H."/>
            <person name="Del Rio T.G."/>
            <person name="Cheng J.F."/>
            <person name="Han C."/>
            <person name="Tapia R."/>
            <person name="Goodwin L.A."/>
            <person name="Pitluck S."/>
            <person name="Liolios K."/>
            <person name="Mavromatis K."/>
            <person name="Pagani I."/>
            <person name="Ivanova N."/>
            <person name="Mikhailova N."/>
            <person name="Pati A."/>
            <person name="Chen A."/>
            <person name="Palaniappan K."/>
            <person name="Rohde M."/>
            <person name="Tindall B.J."/>
            <person name="Detter J.C."/>
            <person name="Goker M."/>
            <person name="Woyke T."/>
            <person name="Bristow J."/>
            <person name="Eisen J.A."/>
            <person name="Markowitz V."/>
            <person name="Hugenholtz P."/>
            <person name="Klenk H.P."/>
            <person name="Kyrpides N.C."/>
        </authorList>
    </citation>
    <scope>NUCLEOTIDE SEQUENCE</scope>
    <source>
        <strain evidence="8">DSM 17368 / JCM 12287 / NRRL B-23963</strain>
    </source>
</reference>
<keyword evidence="2" id="KW-1003">Cell membrane</keyword>
<keyword evidence="3 6" id="KW-0812">Transmembrane</keyword>
<evidence type="ECO:0000256" key="6">
    <source>
        <dbReference type="SAM" id="Phobius"/>
    </source>
</evidence>
<dbReference type="InterPro" id="IPR005495">
    <property type="entry name" value="LptG/LptF_permease"/>
</dbReference>
<dbReference type="PATRIC" id="fig|926562.3.peg.729"/>
<keyword evidence="5 6" id="KW-0472">Membrane</keyword>
<keyword evidence="8" id="KW-1185">Reference proteome</keyword>
<evidence type="ECO:0000256" key="4">
    <source>
        <dbReference type="ARBA" id="ARBA00022989"/>
    </source>
</evidence>
<feature type="transmembrane region" description="Helical" evidence="6">
    <location>
        <begin position="413"/>
        <end position="432"/>
    </location>
</feature>
<gene>
    <name evidence="7" type="ordered locus">Oweho_0716</name>
</gene>
<dbReference type="OrthoDB" id="1096108at2"/>
<feature type="transmembrane region" description="Helical" evidence="6">
    <location>
        <begin position="386"/>
        <end position="406"/>
    </location>
</feature>
<feature type="transmembrane region" description="Helical" evidence="6">
    <location>
        <begin position="53"/>
        <end position="78"/>
    </location>
</feature>
<organism evidence="7 8">
    <name type="scientific">Owenweeksia hongkongensis (strain DSM 17368 / CIP 108786 / JCM 12287 / NRRL B-23963 / UST20020801)</name>
    <dbReference type="NCBI Taxonomy" id="926562"/>
    <lineage>
        <taxon>Bacteria</taxon>
        <taxon>Pseudomonadati</taxon>
        <taxon>Bacteroidota</taxon>
        <taxon>Flavobacteriia</taxon>
        <taxon>Flavobacteriales</taxon>
        <taxon>Owenweeksiaceae</taxon>
        <taxon>Owenweeksia</taxon>
    </lineage>
</organism>
<dbReference type="HOGENOM" id="CLU_028799_6_0_10"/>
<name>G8R1J1_OWEHD</name>
<evidence type="ECO:0000313" key="8">
    <source>
        <dbReference type="Proteomes" id="UP000005631"/>
    </source>
</evidence>
<dbReference type="GO" id="GO:0015920">
    <property type="term" value="P:lipopolysaccharide transport"/>
    <property type="evidence" value="ECO:0007669"/>
    <property type="project" value="TreeGrafter"/>
</dbReference>
<dbReference type="Pfam" id="PF03739">
    <property type="entry name" value="LptF_LptG"/>
    <property type="match status" value="1"/>
</dbReference>
<accession>G8R1J1</accession>
<evidence type="ECO:0000256" key="2">
    <source>
        <dbReference type="ARBA" id="ARBA00022475"/>
    </source>
</evidence>
<dbReference type="EMBL" id="CP003156">
    <property type="protein sequence ID" value="AEV31730.1"/>
    <property type="molecule type" value="Genomic_DNA"/>
</dbReference>
<evidence type="ECO:0000256" key="1">
    <source>
        <dbReference type="ARBA" id="ARBA00004651"/>
    </source>
</evidence>
<proteinExistence type="predicted"/>
<feature type="transmembrane region" description="Helical" evidence="6">
    <location>
        <begin position="444"/>
        <end position="463"/>
    </location>
</feature>
<dbReference type="GO" id="GO:0043190">
    <property type="term" value="C:ATP-binding cassette (ABC) transporter complex"/>
    <property type="evidence" value="ECO:0007669"/>
    <property type="project" value="TreeGrafter"/>
</dbReference>
<evidence type="ECO:0000256" key="3">
    <source>
        <dbReference type="ARBA" id="ARBA00022692"/>
    </source>
</evidence>
<sequence>MKILDRFVLKAYVKPFIITFLVMVLFMLMQFVWKYIDDLVGRGVEWYYIAELLFYTSATVVPMSLPLAILLSSIMTFGTLGEHNEMAALKASGNSLIRVMRPVIGFILLVAIGAFFFSNYVIPVANLKSETLLKNITNKKPALNIREGVFYGGIEGYSIKVGEKFGENQSELRNVYVYDHSSKMGNMKVIVSETGKMEMTEDEMFLNIELFEGNSYEDIYPNKVEDRNNFPFVRSEFSRSLMRFNLSDFQSGDLRSGSRKDFDMLNIIQLEITTDSLRGVLKWRKEEFEESMIEKYSFIETELSDSTKAASSANISNNRRKDEQVDPEILKDDILSNIAPIEKSRVIQNALRIARSNKAYYDNTKTEYNWRHKLIARHLLEWHKKFSISFSCLVLFFIGAPLGAIIRKGGMGMPVVISVIIFLIYHVTSYSFEKLGRELLWTPFRAIWSANLMLFPIGIWLTYKSATDSAIFNIEIYLKPFRKISSIFAKSKKKS</sequence>
<dbReference type="PANTHER" id="PTHR33529">
    <property type="entry name" value="SLR0882 PROTEIN-RELATED"/>
    <property type="match status" value="1"/>
</dbReference>
<dbReference type="Proteomes" id="UP000005631">
    <property type="component" value="Chromosome"/>
</dbReference>
<evidence type="ECO:0000313" key="7">
    <source>
        <dbReference type="EMBL" id="AEV31730.1"/>
    </source>
</evidence>
<evidence type="ECO:0000256" key="5">
    <source>
        <dbReference type="ARBA" id="ARBA00023136"/>
    </source>
</evidence>
<dbReference type="RefSeq" id="WP_014201091.1">
    <property type="nucleotide sequence ID" value="NC_016599.1"/>
</dbReference>
<dbReference type="AlphaFoldDB" id="G8R1J1"/>